<comment type="subcellular location">
    <subcellularLocation>
        <location evidence="1">Nucleus</location>
    </subcellularLocation>
</comment>
<dbReference type="GO" id="GO:0046983">
    <property type="term" value="F:protein dimerization activity"/>
    <property type="evidence" value="ECO:0007669"/>
    <property type="project" value="InterPro"/>
</dbReference>
<keyword evidence="4" id="KW-0804">Transcription</keyword>
<evidence type="ECO:0000256" key="5">
    <source>
        <dbReference type="ARBA" id="ARBA00023242"/>
    </source>
</evidence>
<dbReference type="InterPro" id="IPR047265">
    <property type="entry name" value="PIF1-like_bHLH"/>
</dbReference>
<evidence type="ECO:0000256" key="4">
    <source>
        <dbReference type="ARBA" id="ARBA00023163"/>
    </source>
</evidence>
<dbReference type="InterPro" id="IPR036638">
    <property type="entry name" value="HLH_DNA-bd_sf"/>
</dbReference>
<keyword evidence="9" id="KW-1185">Reference proteome</keyword>
<evidence type="ECO:0000256" key="6">
    <source>
        <dbReference type="SAM" id="MobiDB-lite"/>
    </source>
</evidence>
<evidence type="ECO:0000256" key="3">
    <source>
        <dbReference type="ARBA" id="ARBA00023125"/>
    </source>
</evidence>
<name>A0AA88VDJ1_9ASTE</name>
<organism evidence="8 9">
    <name type="scientific">Escallonia herrerae</name>
    <dbReference type="NCBI Taxonomy" id="1293975"/>
    <lineage>
        <taxon>Eukaryota</taxon>
        <taxon>Viridiplantae</taxon>
        <taxon>Streptophyta</taxon>
        <taxon>Embryophyta</taxon>
        <taxon>Tracheophyta</taxon>
        <taxon>Spermatophyta</taxon>
        <taxon>Magnoliopsida</taxon>
        <taxon>eudicotyledons</taxon>
        <taxon>Gunneridae</taxon>
        <taxon>Pentapetalae</taxon>
        <taxon>asterids</taxon>
        <taxon>campanulids</taxon>
        <taxon>Escalloniales</taxon>
        <taxon>Escalloniaceae</taxon>
        <taxon>Escallonia</taxon>
    </lineage>
</organism>
<evidence type="ECO:0000256" key="1">
    <source>
        <dbReference type="ARBA" id="ARBA00004123"/>
    </source>
</evidence>
<keyword evidence="5" id="KW-0539">Nucleus</keyword>
<evidence type="ECO:0000259" key="7">
    <source>
        <dbReference type="PROSITE" id="PS50888"/>
    </source>
</evidence>
<gene>
    <name evidence="8" type="ORF">RJ639_016634</name>
</gene>
<dbReference type="PANTHER" id="PTHR45855:SF23">
    <property type="entry name" value="TRANSCRIPTION FACTOR MEE8-RELATED"/>
    <property type="match status" value="1"/>
</dbReference>
<dbReference type="GO" id="GO:0003677">
    <property type="term" value="F:DNA binding"/>
    <property type="evidence" value="ECO:0007669"/>
    <property type="project" value="UniProtKB-KW"/>
</dbReference>
<dbReference type="PANTHER" id="PTHR45855">
    <property type="entry name" value="TRANSCRIPTION FACTOR PIF1-RELATED"/>
    <property type="match status" value="1"/>
</dbReference>
<dbReference type="Pfam" id="PF00010">
    <property type="entry name" value="HLH"/>
    <property type="match status" value="1"/>
</dbReference>
<proteinExistence type="predicted"/>
<dbReference type="SUPFAM" id="SSF47459">
    <property type="entry name" value="HLH, helix-loop-helix DNA-binding domain"/>
    <property type="match status" value="1"/>
</dbReference>
<dbReference type="AlphaFoldDB" id="A0AA88VDJ1"/>
<dbReference type="GO" id="GO:0005634">
    <property type="term" value="C:nucleus"/>
    <property type="evidence" value="ECO:0007669"/>
    <property type="project" value="UniProtKB-SubCell"/>
</dbReference>
<reference evidence="8" key="1">
    <citation type="submission" date="2022-12" db="EMBL/GenBank/DDBJ databases">
        <title>Draft genome assemblies for two species of Escallonia (Escalloniales).</title>
        <authorList>
            <person name="Chanderbali A."/>
            <person name="Dervinis C."/>
            <person name="Anghel I."/>
            <person name="Soltis D."/>
            <person name="Soltis P."/>
            <person name="Zapata F."/>
        </authorList>
    </citation>
    <scope>NUCLEOTIDE SEQUENCE</scope>
    <source>
        <strain evidence="8">UCBG64.0493</strain>
        <tissue evidence="8">Leaf</tissue>
    </source>
</reference>
<feature type="compositionally biased region" description="Basic and acidic residues" evidence="6">
    <location>
        <begin position="251"/>
        <end position="275"/>
    </location>
</feature>
<dbReference type="SMART" id="SM00353">
    <property type="entry name" value="HLH"/>
    <property type="match status" value="1"/>
</dbReference>
<dbReference type="InterPro" id="IPR031066">
    <property type="entry name" value="bHLH_ALC-like_plant"/>
</dbReference>
<protein>
    <recommendedName>
        <fullName evidence="7">BHLH domain-containing protein</fullName>
    </recommendedName>
</protein>
<accession>A0AA88VDJ1</accession>
<feature type="domain" description="BHLH" evidence="7">
    <location>
        <begin position="289"/>
        <end position="381"/>
    </location>
</feature>
<feature type="region of interest" description="Disordered" evidence="6">
    <location>
        <begin position="183"/>
        <end position="302"/>
    </location>
</feature>
<dbReference type="PROSITE" id="PS50888">
    <property type="entry name" value="BHLH"/>
    <property type="match status" value="1"/>
</dbReference>
<sequence>MSQCVPSWDLEDNPSRTKLSTWRPPSNSLSFAPDIANLDYEVAELTWENGQLAMHGLVPARVPNKPSAAASNKYTWEKPQTGGTLESIVNQASLFPLRKTALDGGGGNELVPWFDHHRSAEAPLSDSASATIAMDALVPCANVRNKEPSSLHVLDSGIGTSTVDCSTRVGSCSRTAATFDNRRAGRAAGGRARDWSSRDQSVSGSATFERDSQQVSLDTCVRESGAGGFTSDSMGSPENTSSGKQCAKSTTADDHDSVCHSRPQREAANDEEDKKKVRGKSSVISKRSRAAAIHNQSERKRRDKINQRMKTLQKLVPNSSKIRKKNEHGIDYFRDVQISVYVYQYVRISARYRSLSIKSSVGACTDKASMLDEVIEYLKQLRAQVQMINRMNMSPMMLPMAVQQQLQLSMMAPLMGMGMGMGVMDMNSLGRSNMAGIPPVLHPSAFMPVASFDSPGDRLRTPASAVPDPLSAFLACQSQPMTMDAYSRMAALYQQMHQTPGPDSKN</sequence>
<feature type="compositionally biased region" description="Polar residues" evidence="6">
    <location>
        <begin position="230"/>
        <end position="250"/>
    </location>
</feature>
<evidence type="ECO:0000313" key="8">
    <source>
        <dbReference type="EMBL" id="KAK3006154.1"/>
    </source>
</evidence>
<evidence type="ECO:0000256" key="2">
    <source>
        <dbReference type="ARBA" id="ARBA00023015"/>
    </source>
</evidence>
<dbReference type="InterPro" id="IPR011598">
    <property type="entry name" value="bHLH_dom"/>
</dbReference>
<evidence type="ECO:0000313" key="9">
    <source>
        <dbReference type="Proteomes" id="UP001188597"/>
    </source>
</evidence>
<dbReference type="Gene3D" id="4.10.280.10">
    <property type="entry name" value="Helix-loop-helix DNA-binding domain"/>
    <property type="match status" value="1"/>
</dbReference>
<dbReference type="Proteomes" id="UP001188597">
    <property type="component" value="Unassembled WGS sequence"/>
</dbReference>
<comment type="caution">
    <text evidence="8">The sequence shown here is derived from an EMBL/GenBank/DDBJ whole genome shotgun (WGS) entry which is preliminary data.</text>
</comment>
<dbReference type="EMBL" id="JAVXUP010002030">
    <property type="protein sequence ID" value="KAK3006154.1"/>
    <property type="molecule type" value="Genomic_DNA"/>
</dbReference>
<keyword evidence="3" id="KW-0238">DNA-binding</keyword>
<keyword evidence="2" id="KW-0805">Transcription regulation</keyword>
<feature type="region of interest" description="Disordered" evidence="6">
    <location>
        <begin position="1"/>
        <end position="23"/>
    </location>
</feature>
<dbReference type="CDD" id="cd11445">
    <property type="entry name" value="bHLH_AtPIF_like"/>
    <property type="match status" value="1"/>
</dbReference>